<reference evidence="1 2" key="1">
    <citation type="submission" date="2020-04" db="EMBL/GenBank/DDBJ databases">
        <title>Usitatibacter rugosus gen. nov., sp. nov. and Usitatibacter palustris sp. nov., novel members of Usitatibacteraceae fam. nov. within the order Nitrosomonadales isolated from soil.</title>
        <authorList>
            <person name="Huber K.J."/>
            <person name="Neumann-Schaal M."/>
            <person name="Geppert A."/>
            <person name="Luckner M."/>
            <person name="Wanner G."/>
            <person name="Overmann J."/>
        </authorList>
    </citation>
    <scope>NUCLEOTIDE SEQUENCE [LARGE SCALE GENOMIC DNA]</scope>
    <source>
        <strain evidence="1 2">Swamp67</strain>
    </source>
</reference>
<keyword evidence="2" id="KW-1185">Reference proteome</keyword>
<proteinExistence type="predicted"/>
<dbReference type="Proteomes" id="UP000503096">
    <property type="component" value="Chromosome"/>
</dbReference>
<name>A0A6M4H4T3_9PROT</name>
<accession>A0A6M4H4T3</accession>
<dbReference type="EMBL" id="CP053073">
    <property type="protein sequence ID" value="QJR13713.1"/>
    <property type="molecule type" value="Genomic_DNA"/>
</dbReference>
<dbReference type="KEGG" id="upl:DSM104440_00503"/>
<organism evidence="1 2">
    <name type="scientific">Usitatibacter palustris</name>
    <dbReference type="NCBI Taxonomy" id="2732487"/>
    <lineage>
        <taxon>Bacteria</taxon>
        <taxon>Pseudomonadati</taxon>
        <taxon>Pseudomonadota</taxon>
        <taxon>Betaproteobacteria</taxon>
        <taxon>Nitrosomonadales</taxon>
        <taxon>Usitatibacteraceae</taxon>
        <taxon>Usitatibacter</taxon>
    </lineage>
</organism>
<evidence type="ECO:0000313" key="2">
    <source>
        <dbReference type="Proteomes" id="UP000503096"/>
    </source>
</evidence>
<protein>
    <submittedName>
        <fullName evidence="1">Uncharacterized protein</fullName>
    </submittedName>
</protein>
<dbReference type="RefSeq" id="WP_281357026.1">
    <property type="nucleotide sequence ID" value="NZ_CP053073.1"/>
</dbReference>
<dbReference type="AlphaFoldDB" id="A0A6M4H4T3"/>
<evidence type="ECO:0000313" key="1">
    <source>
        <dbReference type="EMBL" id="QJR13713.1"/>
    </source>
</evidence>
<dbReference type="InParanoid" id="A0A6M4H4T3"/>
<sequence>MAERKRTRRNTLERRCLPKAFKRLFHGAPKSIFKMLEAIKKN</sequence>
<gene>
    <name evidence="1" type="ORF">DSM104440_00503</name>
</gene>